<feature type="domain" description="F-box" evidence="1">
    <location>
        <begin position="5"/>
        <end position="57"/>
    </location>
</feature>
<dbReference type="InterPro" id="IPR036047">
    <property type="entry name" value="F-box-like_dom_sf"/>
</dbReference>
<dbReference type="PROSITE" id="PS50181">
    <property type="entry name" value="FBOX"/>
    <property type="match status" value="1"/>
</dbReference>
<dbReference type="Proteomes" id="UP000054248">
    <property type="component" value="Unassembled WGS sequence"/>
</dbReference>
<keyword evidence="3" id="KW-1185">Reference proteome</keyword>
<dbReference type="Pfam" id="PF12937">
    <property type="entry name" value="F-box-like"/>
    <property type="match status" value="1"/>
</dbReference>
<reference evidence="3" key="2">
    <citation type="submission" date="2015-01" db="EMBL/GenBank/DDBJ databases">
        <title>Evolutionary Origins and Diversification of the Mycorrhizal Mutualists.</title>
        <authorList>
            <consortium name="DOE Joint Genome Institute"/>
            <consortium name="Mycorrhizal Genomics Consortium"/>
            <person name="Kohler A."/>
            <person name="Kuo A."/>
            <person name="Nagy L.G."/>
            <person name="Floudas D."/>
            <person name="Copeland A."/>
            <person name="Barry K.W."/>
            <person name="Cichocki N."/>
            <person name="Veneault-Fourrey C."/>
            <person name="LaButti K."/>
            <person name="Lindquist E.A."/>
            <person name="Lipzen A."/>
            <person name="Lundell T."/>
            <person name="Morin E."/>
            <person name="Murat C."/>
            <person name="Riley R."/>
            <person name="Ohm R."/>
            <person name="Sun H."/>
            <person name="Tunlid A."/>
            <person name="Henrissat B."/>
            <person name="Grigoriev I.V."/>
            <person name="Hibbett D.S."/>
            <person name="Martin F."/>
        </authorList>
    </citation>
    <scope>NUCLEOTIDE SEQUENCE [LARGE SCALE GENOMIC DNA]</scope>
    <source>
        <strain evidence="3">MUT 4182</strain>
    </source>
</reference>
<gene>
    <name evidence="2" type="ORF">M407DRAFT_27590</name>
</gene>
<dbReference type="InterPro" id="IPR001810">
    <property type="entry name" value="F-box_dom"/>
</dbReference>
<accession>A0A0C3Q2X9</accession>
<dbReference type="AlphaFoldDB" id="A0A0C3Q2X9"/>
<dbReference type="EMBL" id="KN823097">
    <property type="protein sequence ID" value="KIO22945.1"/>
    <property type="molecule type" value="Genomic_DNA"/>
</dbReference>
<evidence type="ECO:0000259" key="1">
    <source>
        <dbReference type="PROSITE" id="PS50181"/>
    </source>
</evidence>
<sequence>MGIPRGSLNGLPIELLCNIFRQTIGPESPRRDLCRLSLVCRQWREYVDGSARLWTDISAVDGPAHVRRALEKSKGALIDLRFSESTAAETSLEAFLAEAGPHIARWHSLIAAFESRPSLESALAPLTTGQAPRLETLELCLLGVDDSTSQNTITLFGGASAPSTLSALRLFQISLAGEPLSFSGLLSLSLIHVETISTPQLLEILRGSPWLETVTLADNPGLVAIGSQSSTMQPIELPKPVVLAFIRLDNGGTNCIISNIRIPNRRSLVIGGAIIGVSAWSALFTPAIRHILHTTSPTADLSPSVIRVDVDGCYNCRIQFRGVDLSVLVDGEDRVQKTLGWLVDGLGSEAAECSVHLILDWSEMRPERLAEVPPPLVVKHLSISDYVFGSLEESLCTEMVLPPDFASPEWLFAQMESLSVGFHHLESQKQLIVMLGSRYEQATPRGETGLSRPMSLRSVELRSPPELRTEELVEEIRRIIRGADVFWTNG</sequence>
<dbReference type="SUPFAM" id="SSF81383">
    <property type="entry name" value="F-box domain"/>
    <property type="match status" value="1"/>
</dbReference>
<dbReference type="PANTHER" id="PTHR38926:SF5">
    <property type="entry name" value="F-BOX AND LEUCINE-RICH REPEAT PROTEIN 6"/>
    <property type="match status" value="1"/>
</dbReference>
<dbReference type="Gene3D" id="1.20.1280.50">
    <property type="match status" value="1"/>
</dbReference>
<dbReference type="SMART" id="SM00256">
    <property type="entry name" value="FBOX"/>
    <property type="match status" value="1"/>
</dbReference>
<evidence type="ECO:0000313" key="3">
    <source>
        <dbReference type="Proteomes" id="UP000054248"/>
    </source>
</evidence>
<name>A0A0C3Q2X9_9AGAM</name>
<protein>
    <recommendedName>
        <fullName evidence="1">F-box domain-containing protein</fullName>
    </recommendedName>
</protein>
<dbReference type="PANTHER" id="PTHR38926">
    <property type="entry name" value="F-BOX DOMAIN CONTAINING PROTEIN, EXPRESSED"/>
    <property type="match status" value="1"/>
</dbReference>
<proteinExistence type="predicted"/>
<organism evidence="2 3">
    <name type="scientific">Tulasnella calospora MUT 4182</name>
    <dbReference type="NCBI Taxonomy" id="1051891"/>
    <lineage>
        <taxon>Eukaryota</taxon>
        <taxon>Fungi</taxon>
        <taxon>Dikarya</taxon>
        <taxon>Basidiomycota</taxon>
        <taxon>Agaricomycotina</taxon>
        <taxon>Agaricomycetes</taxon>
        <taxon>Cantharellales</taxon>
        <taxon>Tulasnellaceae</taxon>
        <taxon>Tulasnella</taxon>
    </lineage>
</organism>
<reference evidence="2 3" key="1">
    <citation type="submission" date="2014-04" db="EMBL/GenBank/DDBJ databases">
        <authorList>
            <consortium name="DOE Joint Genome Institute"/>
            <person name="Kuo A."/>
            <person name="Girlanda M."/>
            <person name="Perotto S."/>
            <person name="Kohler A."/>
            <person name="Nagy L.G."/>
            <person name="Floudas D."/>
            <person name="Copeland A."/>
            <person name="Barry K.W."/>
            <person name="Cichocki N."/>
            <person name="Veneault-Fourrey C."/>
            <person name="LaButti K."/>
            <person name="Lindquist E.A."/>
            <person name="Lipzen A."/>
            <person name="Lundell T."/>
            <person name="Morin E."/>
            <person name="Murat C."/>
            <person name="Sun H."/>
            <person name="Tunlid A."/>
            <person name="Henrissat B."/>
            <person name="Grigoriev I.V."/>
            <person name="Hibbett D.S."/>
            <person name="Martin F."/>
            <person name="Nordberg H.P."/>
            <person name="Cantor M.N."/>
            <person name="Hua S.X."/>
        </authorList>
    </citation>
    <scope>NUCLEOTIDE SEQUENCE [LARGE SCALE GENOMIC DNA]</scope>
    <source>
        <strain evidence="2 3">MUT 4182</strain>
    </source>
</reference>
<evidence type="ECO:0000313" key="2">
    <source>
        <dbReference type="EMBL" id="KIO22945.1"/>
    </source>
</evidence>
<dbReference type="HOGENOM" id="CLU_034965_0_0_1"/>